<reference evidence="2 3" key="1">
    <citation type="submission" date="2021-06" db="EMBL/GenBank/DDBJ databases">
        <title>Caerostris extrusa draft genome.</title>
        <authorList>
            <person name="Kono N."/>
            <person name="Arakawa K."/>
        </authorList>
    </citation>
    <scope>NUCLEOTIDE SEQUENCE [LARGE SCALE GENOMIC DNA]</scope>
</reference>
<comment type="caution">
    <text evidence="2">The sequence shown here is derived from an EMBL/GenBank/DDBJ whole genome shotgun (WGS) entry which is preliminary data.</text>
</comment>
<name>A0AAV4U755_CAEEX</name>
<evidence type="ECO:0000313" key="3">
    <source>
        <dbReference type="Proteomes" id="UP001054945"/>
    </source>
</evidence>
<feature type="compositionally biased region" description="Basic residues" evidence="1">
    <location>
        <begin position="1"/>
        <end position="30"/>
    </location>
</feature>
<accession>A0AAV4U755</accession>
<keyword evidence="3" id="KW-1185">Reference proteome</keyword>
<dbReference type="Proteomes" id="UP001054945">
    <property type="component" value="Unassembled WGS sequence"/>
</dbReference>
<evidence type="ECO:0000313" key="2">
    <source>
        <dbReference type="EMBL" id="GIY53567.1"/>
    </source>
</evidence>
<protein>
    <submittedName>
        <fullName evidence="2">Uncharacterized protein</fullName>
    </submittedName>
</protein>
<feature type="region of interest" description="Disordered" evidence="1">
    <location>
        <begin position="1"/>
        <end position="58"/>
    </location>
</feature>
<organism evidence="2 3">
    <name type="scientific">Caerostris extrusa</name>
    <name type="common">Bark spider</name>
    <name type="synonym">Caerostris bankana</name>
    <dbReference type="NCBI Taxonomy" id="172846"/>
    <lineage>
        <taxon>Eukaryota</taxon>
        <taxon>Metazoa</taxon>
        <taxon>Ecdysozoa</taxon>
        <taxon>Arthropoda</taxon>
        <taxon>Chelicerata</taxon>
        <taxon>Arachnida</taxon>
        <taxon>Araneae</taxon>
        <taxon>Araneomorphae</taxon>
        <taxon>Entelegynae</taxon>
        <taxon>Araneoidea</taxon>
        <taxon>Araneidae</taxon>
        <taxon>Caerostris</taxon>
    </lineage>
</organism>
<sequence length="90" mass="10646">MSRRRNKNTSKERRKERKKDIRKRKKKKRTLKEMEQNVRSTPNERCFSPSPVGGNQRETATKISMKSFIDFADFGMTDSMVKEAKCFPIC</sequence>
<dbReference type="AlphaFoldDB" id="A0AAV4U755"/>
<dbReference type="EMBL" id="BPLR01012375">
    <property type="protein sequence ID" value="GIY53567.1"/>
    <property type="molecule type" value="Genomic_DNA"/>
</dbReference>
<gene>
    <name evidence="2" type="ORF">CEXT_8911</name>
</gene>
<proteinExistence type="predicted"/>
<evidence type="ECO:0000256" key="1">
    <source>
        <dbReference type="SAM" id="MobiDB-lite"/>
    </source>
</evidence>